<sequence>MSDGEGPVKRWYRSLGVVDRTDELNDGKEEIIINSKGDLASAPYNLVPLVNLMEDRYDQLDHLADETQQRIYDKIRRKITHINADPVRRDKIMDFETKMAEEREYGKEQERKNGVRKAISISRHLGMPDSKILPALVDEYQKSFTKAELEQMMKEV</sequence>
<organism evidence="1 2">
    <name type="scientific">Lactobacillus kefiranofaciens</name>
    <dbReference type="NCBI Taxonomy" id="267818"/>
    <lineage>
        <taxon>Bacteria</taxon>
        <taxon>Bacillati</taxon>
        <taxon>Bacillota</taxon>
        <taxon>Bacilli</taxon>
        <taxon>Lactobacillales</taxon>
        <taxon>Lactobacillaceae</taxon>
        <taxon>Lactobacillus</taxon>
    </lineage>
</organism>
<evidence type="ECO:0000313" key="1">
    <source>
        <dbReference type="EMBL" id="SDA65729.1"/>
    </source>
</evidence>
<name>A0ABY0MDS0_9LACO</name>
<proteinExistence type="predicted"/>
<protein>
    <submittedName>
        <fullName evidence="1">Uncharacterized protein</fullName>
    </submittedName>
</protein>
<keyword evidence="2" id="KW-1185">Reference proteome</keyword>
<reference evidence="1 2" key="1">
    <citation type="submission" date="2016-10" db="EMBL/GenBank/DDBJ databases">
        <authorList>
            <person name="Varghese N."/>
            <person name="Submissions S."/>
        </authorList>
    </citation>
    <scope>NUCLEOTIDE SEQUENCE [LARGE SCALE GENOMIC DNA]</scope>
    <source>
        <strain evidence="1 2">ATCC 43761</strain>
    </source>
</reference>
<comment type="caution">
    <text evidence="1">The sequence shown here is derived from an EMBL/GenBank/DDBJ whole genome shotgun (WGS) entry which is preliminary data.</text>
</comment>
<dbReference type="EMBL" id="FMXC01000030">
    <property type="protein sequence ID" value="SDA65729.1"/>
    <property type="molecule type" value="Genomic_DNA"/>
</dbReference>
<evidence type="ECO:0000313" key="2">
    <source>
        <dbReference type="Proteomes" id="UP000181860"/>
    </source>
</evidence>
<dbReference type="Proteomes" id="UP000181860">
    <property type="component" value="Unassembled WGS sequence"/>
</dbReference>
<gene>
    <name evidence="1" type="ORF">SAMN02983011_01972</name>
</gene>
<accession>A0ABY0MDS0</accession>